<dbReference type="EMBL" id="QSSV01000011">
    <property type="protein sequence ID" value="RGM12979.1"/>
    <property type="molecule type" value="Genomic_DNA"/>
</dbReference>
<proteinExistence type="predicted"/>
<protein>
    <submittedName>
        <fullName evidence="1">Uncharacterized protein</fullName>
    </submittedName>
</protein>
<evidence type="ECO:0000313" key="2">
    <source>
        <dbReference type="Proteomes" id="UP000261223"/>
    </source>
</evidence>
<evidence type="ECO:0000313" key="1">
    <source>
        <dbReference type="EMBL" id="RGM12979.1"/>
    </source>
</evidence>
<reference evidence="1 2" key="1">
    <citation type="submission" date="2018-08" db="EMBL/GenBank/DDBJ databases">
        <title>A genome reference for cultivated species of the human gut microbiota.</title>
        <authorList>
            <person name="Zou Y."/>
            <person name="Xue W."/>
            <person name="Luo G."/>
        </authorList>
    </citation>
    <scope>NUCLEOTIDE SEQUENCE [LARGE SCALE GENOMIC DNA]</scope>
    <source>
        <strain evidence="1 2">TF03-6</strain>
    </source>
</reference>
<gene>
    <name evidence="1" type="ORF">DXC34_10095</name>
</gene>
<accession>A0A3E4UNY9</accession>
<organism evidence="1 2">
    <name type="scientific">Bacteroides stercoris</name>
    <dbReference type="NCBI Taxonomy" id="46506"/>
    <lineage>
        <taxon>Bacteria</taxon>
        <taxon>Pseudomonadati</taxon>
        <taxon>Bacteroidota</taxon>
        <taxon>Bacteroidia</taxon>
        <taxon>Bacteroidales</taxon>
        <taxon>Bacteroidaceae</taxon>
        <taxon>Bacteroides</taxon>
    </lineage>
</organism>
<sequence>MDEKLQTDVGELIPVATFQKSGLWDKKMVPVWMNAKCLLMTVSQECVVNFLVSTRHTYVAQNTLAVVQVMYGVDDTYISVRYHYLIPKSHELILLNLKYKKTEDNRLNIYIESNDPVVSILSASDFSRLELKNEIITELPQDAIDAVEV</sequence>
<dbReference type="AlphaFoldDB" id="A0A3E4UNY9"/>
<comment type="caution">
    <text evidence="1">The sequence shown here is derived from an EMBL/GenBank/DDBJ whole genome shotgun (WGS) entry which is preliminary data.</text>
</comment>
<name>A0A3E4UNY9_BACSE</name>
<dbReference type="Proteomes" id="UP000261223">
    <property type="component" value="Unassembled WGS sequence"/>
</dbReference>